<evidence type="ECO:0000313" key="1">
    <source>
        <dbReference type="EMBL" id="KIU14356.1"/>
    </source>
</evidence>
<dbReference type="PATRIC" id="fig|280871.6.peg.5165"/>
<proteinExistence type="predicted"/>
<organism evidence="1 2">
    <name type="scientific">Mycolicibacterium llatzerense</name>
    <dbReference type="NCBI Taxonomy" id="280871"/>
    <lineage>
        <taxon>Bacteria</taxon>
        <taxon>Bacillati</taxon>
        <taxon>Actinomycetota</taxon>
        <taxon>Actinomycetes</taxon>
        <taxon>Mycobacteriales</taxon>
        <taxon>Mycobacteriaceae</taxon>
        <taxon>Mycolicibacterium</taxon>
    </lineage>
</organism>
<gene>
    <name evidence="1" type="ORF">TL10_24910</name>
</gene>
<reference evidence="1 2" key="1">
    <citation type="submission" date="2015-01" db="EMBL/GenBank/DDBJ databases">
        <title>Genome sequence of Mycobacterium llatzerense and Mycobacterium immunogenum recovered from brain abscess.</title>
        <authorList>
            <person name="Greninger A.L."/>
            <person name="Langelier C."/>
            <person name="Cunningham G."/>
            <person name="Chiu C.Y."/>
            <person name="Miller S."/>
        </authorList>
    </citation>
    <scope>NUCLEOTIDE SEQUENCE [LARGE SCALE GENOMIC DNA]</scope>
    <source>
        <strain evidence="1 2">CLUC14</strain>
    </source>
</reference>
<sequence>MLIALRYLSLGIGTDTATNTARPAQIRSAATYDGGASLTGRRKHASKFAVWSGSVKVEDVESELRSQKFD</sequence>
<evidence type="ECO:0000313" key="2">
    <source>
        <dbReference type="Proteomes" id="UP000032221"/>
    </source>
</evidence>
<accession>A0A0D1LEK3</accession>
<dbReference type="EMBL" id="JXST01000046">
    <property type="protein sequence ID" value="KIU14356.1"/>
    <property type="molecule type" value="Genomic_DNA"/>
</dbReference>
<dbReference type="AlphaFoldDB" id="A0A0D1LEK3"/>
<protein>
    <submittedName>
        <fullName evidence="1">Uncharacterized protein</fullName>
    </submittedName>
</protein>
<keyword evidence="2" id="KW-1185">Reference proteome</keyword>
<name>A0A0D1LEK3_9MYCO</name>
<dbReference type="Proteomes" id="UP000032221">
    <property type="component" value="Unassembled WGS sequence"/>
</dbReference>
<comment type="caution">
    <text evidence="1">The sequence shown here is derived from an EMBL/GenBank/DDBJ whole genome shotgun (WGS) entry which is preliminary data.</text>
</comment>